<reference evidence="1 2" key="1">
    <citation type="submission" date="2018-07" db="EMBL/GenBank/DDBJ databases">
        <title>Genomic Encyclopedia of Type Strains, Phase IV (KMG-IV): sequencing the most valuable type-strain genomes for metagenomic binning, comparative biology and taxonomic classification.</title>
        <authorList>
            <person name="Goeker M."/>
        </authorList>
    </citation>
    <scope>NUCLEOTIDE SEQUENCE [LARGE SCALE GENOMIC DNA]</scope>
    <source>
        <strain evidence="1 2">DSM 25528</strain>
    </source>
</reference>
<evidence type="ECO:0000313" key="2">
    <source>
        <dbReference type="Proteomes" id="UP000252582"/>
    </source>
</evidence>
<comment type="caution">
    <text evidence="1">The sequence shown here is derived from an EMBL/GenBank/DDBJ whole genome shotgun (WGS) entry which is preliminary data.</text>
</comment>
<evidence type="ECO:0000313" key="1">
    <source>
        <dbReference type="EMBL" id="RCW27797.1"/>
    </source>
</evidence>
<proteinExistence type="predicted"/>
<dbReference type="RefSeq" id="WP_114362136.1">
    <property type="nucleotide sequence ID" value="NZ_QPIX01000002.1"/>
</dbReference>
<protein>
    <submittedName>
        <fullName evidence="1">Uncharacterized protein</fullName>
    </submittedName>
</protein>
<gene>
    <name evidence="1" type="ORF">DFR48_102283</name>
</gene>
<keyword evidence="2" id="KW-1185">Reference proteome</keyword>
<dbReference type="AlphaFoldDB" id="A0A6I7HR87"/>
<organism evidence="1 2">
    <name type="scientific">Ciceribacter lividus</name>
    <dbReference type="NCBI Taxonomy" id="1197950"/>
    <lineage>
        <taxon>Bacteria</taxon>
        <taxon>Pseudomonadati</taxon>
        <taxon>Pseudomonadota</taxon>
        <taxon>Alphaproteobacteria</taxon>
        <taxon>Hyphomicrobiales</taxon>
        <taxon>Rhizobiaceae</taxon>
        <taxon>Ciceribacter</taxon>
    </lineage>
</organism>
<name>A0A6I7HR87_9HYPH</name>
<accession>A0A6I7HR87</accession>
<sequence>MKNVYIPADVFDGLTQGLAKRLNDGLMPHISGHIEPHQIAEILADSCLLPADVMRQVIIDQNAEAYRQAESMVPAVARPA</sequence>
<dbReference type="EMBL" id="QPIX01000002">
    <property type="protein sequence ID" value="RCW27797.1"/>
    <property type="molecule type" value="Genomic_DNA"/>
</dbReference>
<dbReference type="Proteomes" id="UP000252582">
    <property type="component" value="Unassembled WGS sequence"/>
</dbReference>